<dbReference type="InterPro" id="IPR007895">
    <property type="entry name" value="MASE1"/>
</dbReference>
<dbReference type="Pfam" id="PF05231">
    <property type="entry name" value="MASE1"/>
    <property type="match status" value="1"/>
</dbReference>
<gene>
    <name evidence="8" type="ORF">NCTC9419_02666</name>
</gene>
<evidence type="ECO:0000256" key="2">
    <source>
        <dbReference type="ARBA" id="ARBA00022475"/>
    </source>
</evidence>
<dbReference type="Proteomes" id="UP000271603">
    <property type="component" value="Chromosome"/>
</dbReference>
<organism evidence="8 9">
    <name type="scientific">Serratia rubidaea</name>
    <name type="common">Serratia marinorubra</name>
    <dbReference type="NCBI Taxonomy" id="61652"/>
    <lineage>
        <taxon>Bacteria</taxon>
        <taxon>Pseudomonadati</taxon>
        <taxon>Pseudomonadota</taxon>
        <taxon>Gammaproteobacteria</taxon>
        <taxon>Enterobacterales</taxon>
        <taxon>Yersiniaceae</taxon>
        <taxon>Serratia</taxon>
    </lineage>
</organism>
<comment type="subcellular location">
    <subcellularLocation>
        <location evidence="1">Cell membrane</location>
        <topology evidence="1">Multi-pass membrane protein</topology>
    </subcellularLocation>
</comment>
<reference evidence="8 9" key="1">
    <citation type="submission" date="2018-12" db="EMBL/GenBank/DDBJ databases">
        <authorList>
            <consortium name="Pathogen Informatics"/>
        </authorList>
    </citation>
    <scope>NUCLEOTIDE SEQUENCE [LARGE SCALE GENOMIC DNA]</scope>
    <source>
        <strain evidence="8 9">NCTC9419</strain>
    </source>
</reference>
<keyword evidence="5 6" id="KW-0472">Membrane</keyword>
<keyword evidence="3 6" id="KW-0812">Transmembrane</keyword>
<feature type="domain" description="MASE1" evidence="7">
    <location>
        <begin position="7"/>
        <end position="104"/>
    </location>
</feature>
<proteinExistence type="predicted"/>
<keyword evidence="8" id="KW-0418">Kinase</keyword>
<keyword evidence="4 6" id="KW-1133">Transmembrane helix</keyword>
<feature type="transmembrane region" description="Helical" evidence="6">
    <location>
        <begin position="6"/>
        <end position="26"/>
    </location>
</feature>
<evidence type="ECO:0000256" key="4">
    <source>
        <dbReference type="ARBA" id="ARBA00022989"/>
    </source>
</evidence>
<dbReference type="AlphaFoldDB" id="A0A3S4FRM9"/>
<evidence type="ECO:0000256" key="5">
    <source>
        <dbReference type="ARBA" id="ARBA00023136"/>
    </source>
</evidence>
<sequence length="131" mass="14602">MIAGAALFFIYAASVFCLWGIGAALIDPPWQALLLFPFGLRMGILLQSPRRYWPGILLADVLLILLLADQFGATRALWASLTVLALTVLLSCAASPWLLRHQQSDSEWRCRCSRARCWRWPPCCKRGVAAV</sequence>
<evidence type="ECO:0000256" key="3">
    <source>
        <dbReference type="ARBA" id="ARBA00022692"/>
    </source>
</evidence>
<dbReference type="GO" id="GO:0005886">
    <property type="term" value="C:plasma membrane"/>
    <property type="evidence" value="ECO:0007669"/>
    <property type="project" value="UniProtKB-SubCell"/>
</dbReference>
<dbReference type="EMBL" id="LR134155">
    <property type="protein sequence ID" value="VEA71140.1"/>
    <property type="molecule type" value="Genomic_DNA"/>
</dbReference>
<evidence type="ECO:0000256" key="1">
    <source>
        <dbReference type="ARBA" id="ARBA00004651"/>
    </source>
</evidence>
<evidence type="ECO:0000256" key="6">
    <source>
        <dbReference type="SAM" id="Phobius"/>
    </source>
</evidence>
<keyword evidence="8" id="KW-0808">Transferase</keyword>
<evidence type="ECO:0000259" key="7">
    <source>
        <dbReference type="Pfam" id="PF05231"/>
    </source>
</evidence>
<feature type="transmembrane region" description="Helical" evidence="6">
    <location>
        <begin position="77"/>
        <end position="99"/>
    </location>
</feature>
<evidence type="ECO:0000313" key="8">
    <source>
        <dbReference type="EMBL" id="VEA71140.1"/>
    </source>
</evidence>
<keyword evidence="2" id="KW-1003">Cell membrane</keyword>
<evidence type="ECO:0000313" key="9">
    <source>
        <dbReference type="Proteomes" id="UP000271603"/>
    </source>
</evidence>
<dbReference type="GO" id="GO:0016301">
    <property type="term" value="F:kinase activity"/>
    <property type="evidence" value="ECO:0007669"/>
    <property type="project" value="UniProtKB-KW"/>
</dbReference>
<accession>A0A3S4FRM9</accession>
<protein>
    <submittedName>
        <fullName evidence="8">Sensory histidine kinase UhpB</fullName>
    </submittedName>
</protein>
<name>A0A3S4FRM9_SERRU</name>